<dbReference type="Gene3D" id="2.60.40.10">
    <property type="entry name" value="Immunoglobulins"/>
    <property type="match status" value="2"/>
</dbReference>
<sequence>MAPPRGAWRCLICCCLCWLVHGMVPEPQNVTLHSVMFDSVLQWDPPNFHKENMTYTVQYKDYATGFTELCNRTELTQCNISKIPVFGNFTLRVRTELEKEQSNWVDIIFNPLDDTQITSPTIHAEATKPTALNIQLTEPAITRDGGKYPLTHFYGSNSVIYRMLIWKKDFSGEQVRQVNLTRTWEIVPDLEPGTVYCLKAQAFIEFRDKSGEWSEVFCSRTTNNGISPIKLAVIILLILTLLPFSCYFILRVYRRVKYAFFPTYSLPQHFKEFLSKPYSSQLLRSQSQEDDCACDQIIVLSEQSKNDDSYSEEPLNNSSQTPQEAIFKPKNLLL</sequence>
<dbReference type="AlphaFoldDB" id="A0A8D0EDU6"/>
<evidence type="ECO:0000313" key="5">
    <source>
        <dbReference type="Proteomes" id="UP000694421"/>
    </source>
</evidence>
<dbReference type="SUPFAM" id="SSF49265">
    <property type="entry name" value="Fibronectin type III"/>
    <property type="match status" value="2"/>
</dbReference>
<dbReference type="Ensembl" id="ENSSMRT00000035039.1">
    <property type="protein sequence ID" value="ENSSMRP00000030027.1"/>
    <property type="gene ID" value="ENSSMRG00000023055.1"/>
</dbReference>
<evidence type="ECO:0000256" key="2">
    <source>
        <dbReference type="SAM" id="SignalP"/>
    </source>
</evidence>
<dbReference type="GO" id="GO:0046427">
    <property type="term" value="P:positive regulation of receptor signaling pathway via JAK-STAT"/>
    <property type="evidence" value="ECO:0007669"/>
    <property type="project" value="Ensembl"/>
</dbReference>
<evidence type="ECO:0000259" key="3">
    <source>
        <dbReference type="PROSITE" id="PS50853"/>
    </source>
</evidence>
<dbReference type="GO" id="GO:0140105">
    <property type="term" value="P:interleukin-10-mediated signaling pathway"/>
    <property type="evidence" value="ECO:0007669"/>
    <property type="project" value="Ensembl"/>
</dbReference>
<evidence type="ECO:0000313" key="4">
    <source>
        <dbReference type="Ensembl" id="ENSSMRP00000030027.1"/>
    </source>
</evidence>
<dbReference type="PROSITE" id="PS50853">
    <property type="entry name" value="FN3"/>
    <property type="match status" value="2"/>
</dbReference>
<feature type="domain" description="Fibronectin type-III" evidence="3">
    <location>
        <begin position="119"/>
        <end position="225"/>
    </location>
</feature>
<dbReference type="GO" id="GO:0015026">
    <property type="term" value="F:coreceptor activity"/>
    <property type="evidence" value="ECO:0007669"/>
    <property type="project" value="Ensembl"/>
</dbReference>
<dbReference type="OMA" id="QWDSPAF"/>
<dbReference type="GO" id="GO:0005886">
    <property type="term" value="C:plasma membrane"/>
    <property type="evidence" value="ECO:0007669"/>
    <property type="project" value="TreeGrafter"/>
</dbReference>
<feature type="domain" description="Fibronectin type-III" evidence="3">
    <location>
        <begin position="24"/>
        <end position="118"/>
    </location>
</feature>
<keyword evidence="1" id="KW-1133">Transmembrane helix</keyword>
<dbReference type="GeneTree" id="ENSGT00940000158231"/>
<keyword evidence="1" id="KW-0472">Membrane</keyword>
<name>A0A8D0EDU6_SALMN</name>
<keyword evidence="2" id="KW-0732">Signal</keyword>
<dbReference type="Proteomes" id="UP000694421">
    <property type="component" value="Unplaced"/>
</dbReference>
<feature type="transmembrane region" description="Helical" evidence="1">
    <location>
        <begin position="231"/>
        <end position="250"/>
    </location>
</feature>
<dbReference type="InterPro" id="IPR050650">
    <property type="entry name" value="Type-II_Cytokine-TF_Rcpt"/>
</dbReference>
<dbReference type="GO" id="GO:1901857">
    <property type="term" value="P:positive regulation of cellular respiration"/>
    <property type="evidence" value="ECO:0007669"/>
    <property type="project" value="Ensembl"/>
</dbReference>
<dbReference type="InterPro" id="IPR013783">
    <property type="entry name" value="Ig-like_fold"/>
</dbReference>
<keyword evidence="1" id="KW-0812">Transmembrane</keyword>
<accession>A0A8D0EDU6</accession>
<dbReference type="Pfam" id="PF01108">
    <property type="entry name" value="Tissue_fac"/>
    <property type="match status" value="1"/>
</dbReference>
<dbReference type="CDD" id="cd00063">
    <property type="entry name" value="FN3"/>
    <property type="match status" value="1"/>
</dbReference>
<proteinExistence type="predicted"/>
<dbReference type="InterPro" id="IPR015373">
    <property type="entry name" value="Interferon/interleukin_rcp_dom"/>
</dbReference>
<organism evidence="4 5">
    <name type="scientific">Salvator merianae</name>
    <name type="common">Argentine black and white tegu</name>
    <name type="synonym">Tupinambis merianae</name>
    <dbReference type="NCBI Taxonomy" id="96440"/>
    <lineage>
        <taxon>Eukaryota</taxon>
        <taxon>Metazoa</taxon>
        <taxon>Chordata</taxon>
        <taxon>Craniata</taxon>
        <taxon>Vertebrata</taxon>
        <taxon>Euteleostomi</taxon>
        <taxon>Lepidosauria</taxon>
        <taxon>Squamata</taxon>
        <taxon>Bifurcata</taxon>
        <taxon>Unidentata</taxon>
        <taxon>Episquamata</taxon>
        <taxon>Laterata</taxon>
        <taxon>Teiioidea</taxon>
        <taxon>Teiidae</taxon>
        <taxon>Salvator</taxon>
    </lineage>
</organism>
<dbReference type="Pfam" id="PF09294">
    <property type="entry name" value="Interfer-bind"/>
    <property type="match status" value="1"/>
</dbReference>
<feature type="signal peptide" evidence="2">
    <location>
        <begin position="1"/>
        <end position="22"/>
    </location>
</feature>
<dbReference type="PANTHER" id="PTHR20859:SF50">
    <property type="entry name" value="INTERLEUKIN-10 RECEPTOR SUBUNIT BETA"/>
    <property type="match status" value="1"/>
</dbReference>
<evidence type="ECO:0000256" key="1">
    <source>
        <dbReference type="SAM" id="Phobius"/>
    </source>
</evidence>
<dbReference type="InterPro" id="IPR036116">
    <property type="entry name" value="FN3_sf"/>
</dbReference>
<reference evidence="4" key="1">
    <citation type="submission" date="2025-08" db="UniProtKB">
        <authorList>
            <consortium name="Ensembl"/>
        </authorList>
    </citation>
    <scope>IDENTIFICATION</scope>
</reference>
<dbReference type="PANTHER" id="PTHR20859">
    <property type="entry name" value="INTERFERON/INTERLEUKIN RECEPTOR"/>
    <property type="match status" value="1"/>
</dbReference>
<dbReference type="GO" id="GO:0004920">
    <property type="term" value="F:interleukin-10 receptor activity"/>
    <property type="evidence" value="ECO:0007669"/>
    <property type="project" value="TreeGrafter"/>
</dbReference>
<keyword evidence="5" id="KW-1185">Reference proteome</keyword>
<feature type="chain" id="PRO_5034267808" evidence="2">
    <location>
        <begin position="23"/>
        <end position="334"/>
    </location>
</feature>
<reference evidence="4" key="2">
    <citation type="submission" date="2025-09" db="UniProtKB">
        <authorList>
            <consortium name="Ensembl"/>
        </authorList>
    </citation>
    <scope>IDENTIFICATION</scope>
</reference>
<dbReference type="InterPro" id="IPR003961">
    <property type="entry name" value="FN3_dom"/>
</dbReference>
<protein>
    <submittedName>
        <fullName evidence="4">Interleukin 10 receptor subunit beta</fullName>
    </submittedName>
</protein>